<dbReference type="Proteomes" id="UP000297245">
    <property type="component" value="Unassembled WGS sequence"/>
</dbReference>
<accession>A0A4S8MB05</accession>
<evidence type="ECO:0000313" key="2">
    <source>
        <dbReference type="Proteomes" id="UP000297245"/>
    </source>
</evidence>
<protein>
    <submittedName>
        <fullName evidence="1">Uncharacterized protein</fullName>
    </submittedName>
</protein>
<evidence type="ECO:0000313" key="1">
    <source>
        <dbReference type="EMBL" id="THU99654.1"/>
    </source>
</evidence>
<reference evidence="1 2" key="1">
    <citation type="journal article" date="2019" name="Nat. Ecol. Evol.">
        <title>Megaphylogeny resolves global patterns of mushroom evolution.</title>
        <authorList>
            <person name="Varga T."/>
            <person name="Krizsan K."/>
            <person name="Foldi C."/>
            <person name="Dima B."/>
            <person name="Sanchez-Garcia M."/>
            <person name="Sanchez-Ramirez S."/>
            <person name="Szollosi G.J."/>
            <person name="Szarkandi J.G."/>
            <person name="Papp V."/>
            <person name="Albert L."/>
            <person name="Andreopoulos W."/>
            <person name="Angelini C."/>
            <person name="Antonin V."/>
            <person name="Barry K.W."/>
            <person name="Bougher N.L."/>
            <person name="Buchanan P."/>
            <person name="Buyck B."/>
            <person name="Bense V."/>
            <person name="Catcheside P."/>
            <person name="Chovatia M."/>
            <person name="Cooper J."/>
            <person name="Damon W."/>
            <person name="Desjardin D."/>
            <person name="Finy P."/>
            <person name="Geml J."/>
            <person name="Haridas S."/>
            <person name="Hughes K."/>
            <person name="Justo A."/>
            <person name="Karasinski D."/>
            <person name="Kautmanova I."/>
            <person name="Kiss B."/>
            <person name="Kocsube S."/>
            <person name="Kotiranta H."/>
            <person name="LaButti K.M."/>
            <person name="Lechner B.E."/>
            <person name="Liimatainen K."/>
            <person name="Lipzen A."/>
            <person name="Lukacs Z."/>
            <person name="Mihaltcheva S."/>
            <person name="Morgado L.N."/>
            <person name="Niskanen T."/>
            <person name="Noordeloos M.E."/>
            <person name="Ohm R.A."/>
            <person name="Ortiz-Santana B."/>
            <person name="Ovrebo C."/>
            <person name="Racz N."/>
            <person name="Riley R."/>
            <person name="Savchenko A."/>
            <person name="Shiryaev A."/>
            <person name="Soop K."/>
            <person name="Spirin V."/>
            <person name="Szebenyi C."/>
            <person name="Tomsovsky M."/>
            <person name="Tulloss R.E."/>
            <person name="Uehling J."/>
            <person name="Grigoriev I.V."/>
            <person name="Vagvolgyi C."/>
            <person name="Papp T."/>
            <person name="Martin F.M."/>
            <person name="Miettinen O."/>
            <person name="Hibbett D.S."/>
            <person name="Nagy L.G."/>
        </authorList>
    </citation>
    <scope>NUCLEOTIDE SEQUENCE [LARGE SCALE GENOMIC DNA]</scope>
    <source>
        <strain evidence="1 2">CBS 962.96</strain>
    </source>
</reference>
<gene>
    <name evidence="1" type="ORF">K435DRAFT_855520</name>
</gene>
<organism evidence="1 2">
    <name type="scientific">Dendrothele bispora (strain CBS 962.96)</name>
    <dbReference type="NCBI Taxonomy" id="1314807"/>
    <lineage>
        <taxon>Eukaryota</taxon>
        <taxon>Fungi</taxon>
        <taxon>Dikarya</taxon>
        <taxon>Basidiomycota</taxon>
        <taxon>Agaricomycotina</taxon>
        <taxon>Agaricomycetes</taxon>
        <taxon>Agaricomycetidae</taxon>
        <taxon>Agaricales</taxon>
        <taxon>Agaricales incertae sedis</taxon>
        <taxon>Dendrothele</taxon>
    </lineage>
</organism>
<proteinExistence type="predicted"/>
<name>A0A4S8MB05_DENBC</name>
<sequence>MEGGNTGSEQWPAATTNLITYILLEGKKTGSEQWAAATNDLLPVGGEKNWRGRGETLGQSNGLLQQPI</sequence>
<keyword evidence="2" id="KW-1185">Reference proteome</keyword>
<dbReference type="EMBL" id="ML179116">
    <property type="protein sequence ID" value="THU99654.1"/>
    <property type="molecule type" value="Genomic_DNA"/>
</dbReference>
<dbReference type="AlphaFoldDB" id="A0A4S8MB05"/>